<dbReference type="GO" id="GO:0006508">
    <property type="term" value="P:proteolysis"/>
    <property type="evidence" value="ECO:0007669"/>
    <property type="project" value="UniProtKB-KW"/>
</dbReference>
<gene>
    <name evidence="11" type="ORF">A4V03_17735</name>
    <name evidence="12" type="ORF">E5353_16100</name>
</gene>
<dbReference type="EC" id="3.4.13.22" evidence="9"/>
<comment type="catalytic activity">
    <reaction evidence="1 9">
        <text>D-alanyl-D-alanine + H2O = 2 D-alanine</text>
        <dbReference type="Rhea" id="RHEA:20661"/>
        <dbReference type="ChEBI" id="CHEBI:15377"/>
        <dbReference type="ChEBI" id="CHEBI:57416"/>
        <dbReference type="ChEBI" id="CHEBI:57822"/>
        <dbReference type="EC" id="3.4.13.22"/>
    </reaction>
</comment>
<protein>
    <recommendedName>
        <fullName evidence="9">D-alanyl-D-alanine dipeptidase</fullName>
        <shortName evidence="9">D-Ala-D-Ala dipeptidase</shortName>
        <ecNumber evidence="9">3.4.13.22</ecNumber>
    </recommendedName>
</protein>
<dbReference type="InterPro" id="IPR009045">
    <property type="entry name" value="Zn_M74/Hedgehog-like"/>
</dbReference>
<comment type="similarity">
    <text evidence="9">Belongs to the peptidase M15D family.</text>
</comment>
<dbReference type="KEGG" id="bcae:A4V03_17735"/>
<feature type="binding site" evidence="9">
    <location>
        <position position="170"/>
    </location>
    <ligand>
        <name>Zn(2+)</name>
        <dbReference type="ChEBI" id="CHEBI:29105"/>
        <note>catalytic</note>
    </ligand>
</feature>
<dbReference type="AlphaFoldDB" id="A0A1C7H6I8"/>
<evidence type="ECO:0000256" key="2">
    <source>
        <dbReference type="ARBA" id="ARBA00022670"/>
    </source>
</evidence>
<keyword evidence="10" id="KW-0732">Signal</keyword>
<reference evidence="13" key="1">
    <citation type="submission" date="2016-04" db="EMBL/GenBank/DDBJ databases">
        <title>Complete Genome Sequences of Twelve Strains of a Stable Defined Moderately Diverse Mouse Microbiota 2 (sDMDMm2).</title>
        <authorList>
            <person name="Uchimura Y."/>
            <person name="Wyss M."/>
            <person name="Brugiroux S."/>
            <person name="Limenitakis J.P."/>
            <person name="Stecher B."/>
            <person name="McCoy K.D."/>
            <person name="Macpherson A.J."/>
        </authorList>
    </citation>
    <scope>NUCLEOTIDE SEQUENCE [LARGE SCALE GENOMIC DNA]</scope>
    <source>
        <strain evidence="13">I48</strain>
    </source>
</reference>
<dbReference type="EMBL" id="SRYX01000084">
    <property type="protein sequence ID" value="TGY27207.1"/>
    <property type="molecule type" value="Genomic_DNA"/>
</dbReference>
<feature type="site" description="Transition state stabilizer" evidence="9">
    <location>
        <position position="139"/>
    </location>
</feature>
<accession>A0A1C7H6I8</accession>
<dbReference type="InterPro" id="IPR000755">
    <property type="entry name" value="A_A_dipeptidase"/>
</dbReference>
<proteinExistence type="inferred from homology"/>
<keyword evidence="2 9" id="KW-0645">Protease</keyword>
<feature type="active site" description="Proton donor/acceptor" evidence="9">
    <location>
        <position position="241"/>
    </location>
</feature>
<evidence type="ECO:0000256" key="9">
    <source>
        <dbReference type="HAMAP-Rule" id="MF_01924"/>
    </source>
</evidence>
<name>A0A1C7H6I8_9BACE</name>
<sequence>MIILKYSLAILCLLLAGCSFFSGSSQKEKESPALTEYEYTTDDMQSGEESATVPPPPPKRSAMALYMDSLGLVNVTDLDSTLVVKLMYTQADNFTGEVLYDNLTEAYLHPDAAYALIKAQKALKELHPSYSLIIYDAARPMSVQKKMWNVVKGTSKYKYVSNPSRGGGLHNYGLAVDISIQDSLGQPLPMGTQVDHLGVEAHITNENELVHNGKMSETERQNRILLRKVMKEAGFRALPSEWWHFNFCSRDVARQKYQLIP</sequence>
<keyword evidence="5 9" id="KW-0862">Zinc</keyword>
<feature type="binding site" evidence="9">
    <location>
        <position position="244"/>
    </location>
    <ligand>
        <name>Zn(2+)</name>
        <dbReference type="ChEBI" id="CHEBI:29105"/>
        <note>catalytic</note>
    </ligand>
</feature>
<evidence type="ECO:0000256" key="6">
    <source>
        <dbReference type="ARBA" id="ARBA00022997"/>
    </source>
</evidence>
<evidence type="ECO:0000256" key="10">
    <source>
        <dbReference type="SAM" id="SignalP"/>
    </source>
</evidence>
<keyword evidence="6 9" id="KW-0224">Dipeptidase</keyword>
<evidence type="ECO:0000313" key="13">
    <source>
        <dbReference type="Proteomes" id="UP000092631"/>
    </source>
</evidence>
<evidence type="ECO:0000256" key="7">
    <source>
        <dbReference type="ARBA" id="ARBA00023049"/>
    </source>
</evidence>
<dbReference type="Proteomes" id="UP000309566">
    <property type="component" value="Unassembled WGS sequence"/>
</dbReference>
<comment type="function">
    <text evidence="9">Catalyzes hydrolysis of the D-alanyl-D-alanine dipeptide.</text>
</comment>
<evidence type="ECO:0000256" key="4">
    <source>
        <dbReference type="ARBA" id="ARBA00022801"/>
    </source>
</evidence>
<dbReference type="PROSITE" id="PS51257">
    <property type="entry name" value="PROKAR_LIPOPROTEIN"/>
    <property type="match status" value="1"/>
</dbReference>
<reference evidence="12 14" key="3">
    <citation type="submission" date="2019-04" db="EMBL/GenBank/DDBJ databases">
        <title>Microbes associate with the intestines of laboratory mice.</title>
        <authorList>
            <person name="Navarre W."/>
            <person name="Wong E."/>
            <person name="Huang K."/>
            <person name="Tropini C."/>
            <person name="Ng K."/>
            <person name="Yu B."/>
        </authorList>
    </citation>
    <scope>NUCLEOTIDE SEQUENCE [LARGE SCALE GENOMIC DNA]</scope>
    <source>
        <strain evidence="12 14">NM63_1-25</strain>
    </source>
</reference>
<dbReference type="OrthoDB" id="9801430at2"/>
<evidence type="ECO:0000313" key="11">
    <source>
        <dbReference type="EMBL" id="ANU59167.1"/>
    </source>
</evidence>
<dbReference type="Pfam" id="PF01427">
    <property type="entry name" value="Peptidase_M15"/>
    <property type="match status" value="1"/>
</dbReference>
<dbReference type="GO" id="GO:0160237">
    <property type="term" value="F:D-Ala-D-Ala dipeptidase activity"/>
    <property type="evidence" value="ECO:0007669"/>
    <property type="project" value="UniProtKB-EC"/>
</dbReference>
<dbReference type="GO" id="GO:0008270">
    <property type="term" value="F:zinc ion binding"/>
    <property type="evidence" value="ECO:0007669"/>
    <property type="project" value="UniProtKB-UniRule"/>
</dbReference>
<feature type="chain" id="PRO_5041598724" description="D-alanyl-D-alanine dipeptidase" evidence="10">
    <location>
        <begin position="22"/>
        <end position="261"/>
    </location>
</feature>
<dbReference type="Proteomes" id="UP000092631">
    <property type="component" value="Chromosome"/>
</dbReference>
<dbReference type="SUPFAM" id="SSF55166">
    <property type="entry name" value="Hedgehog/DD-peptidase"/>
    <property type="match status" value="1"/>
</dbReference>
<reference evidence="11" key="2">
    <citation type="submission" date="2017-04" db="EMBL/GenBank/DDBJ databases">
        <title>Complete Genome Sequences of Twelve Strains of a Stable Defined Moderately Diverse Mouse Microbiota 2 (sDMDMm2).</title>
        <authorList>
            <person name="Uchimura Y."/>
            <person name="Wyss M."/>
            <person name="Brugiroux S."/>
            <person name="Limenitakis J.P."/>
            <person name="Stecher B."/>
            <person name="McCoy K.D."/>
            <person name="Macpherson A.J."/>
        </authorList>
    </citation>
    <scope>NUCLEOTIDE SEQUENCE</scope>
    <source>
        <strain evidence="11">I48</strain>
    </source>
</reference>
<dbReference type="GO" id="GO:0008237">
    <property type="term" value="F:metallopeptidase activity"/>
    <property type="evidence" value="ECO:0007669"/>
    <property type="project" value="UniProtKB-KW"/>
</dbReference>
<comment type="cofactor">
    <cofactor evidence="9">
        <name>Zn(2+)</name>
        <dbReference type="ChEBI" id="CHEBI:29105"/>
    </cofactor>
    <text evidence="9">Binds 1 zinc ion per subunit.</text>
</comment>
<keyword evidence="7 9" id="KW-0482">Metalloprotease</keyword>
<evidence type="ECO:0000256" key="8">
    <source>
        <dbReference type="ARBA" id="ARBA00023316"/>
    </source>
</evidence>
<keyword evidence="3 9" id="KW-0479">Metal-binding</keyword>
<dbReference type="EMBL" id="CP015401">
    <property type="protein sequence ID" value="ANU59167.1"/>
    <property type="molecule type" value="Genomic_DNA"/>
</dbReference>
<keyword evidence="13" id="KW-1185">Reference proteome</keyword>
<keyword evidence="8" id="KW-0961">Cell wall biogenesis/degradation</keyword>
<organism evidence="11 13">
    <name type="scientific">Bacteroides caecimuris</name>
    <dbReference type="NCBI Taxonomy" id="1796613"/>
    <lineage>
        <taxon>Bacteria</taxon>
        <taxon>Pseudomonadati</taxon>
        <taxon>Bacteroidota</taxon>
        <taxon>Bacteroidia</taxon>
        <taxon>Bacteroidales</taxon>
        <taxon>Bacteroidaceae</taxon>
        <taxon>Bacteroides</taxon>
    </lineage>
</organism>
<dbReference type="PANTHER" id="PTHR43126:SF2">
    <property type="entry name" value="D-ALANYL-D-ALANINE DIPEPTIDASE"/>
    <property type="match status" value="1"/>
</dbReference>
<dbReference type="GO" id="GO:0071555">
    <property type="term" value="P:cell wall organization"/>
    <property type="evidence" value="ECO:0007669"/>
    <property type="project" value="UniProtKB-KW"/>
</dbReference>
<dbReference type="RefSeq" id="WP_065539830.1">
    <property type="nucleotide sequence ID" value="NZ_CAPDLJ010000026.1"/>
</dbReference>
<dbReference type="HAMAP" id="MF_01924">
    <property type="entry name" value="A_A_dipeptidase"/>
    <property type="match status" value="1"/>
</dbReference>
<dbReference type="PANTHER" id="PTHR43126">
    <property type="entry name" value="D-ALANYL-D-ALANINE DIPEPTIDASE"/>
    <property type="match status" value="1"/>
</dbReference>
<evidence type="ECO:0000313" key="14">
    <source>
        <dbReference type="Proteomes" id="UP000309566"/>
    </source>
</evidence>
<dbReference type="GeneID" id="82188981"/>
<feature type="signal peptide" evidence="10">
    <location>
        <begin position="1"/>
        <end position="21"/>
    </location>
</feature>
<keyword evidence="4 9" id="KW-0378">Hydrolase</keyword>
<evidence type="ECO:0000256" key="5">
    <source>
        <dbReference type="ARBA" id="ARBA00022833"/>
    </source>
</evidence>
<dbReference type="CDD" id="cd14840">
    <property type="entry name" value="D-Ala-D-Ala_dipeptidase_Aad"/>
    <property type="match status" value="1"/>
</dbReference>
<dbReference type="Gene3D" id="3.30.1380.10">
    <property type="match status" value="1"/>
</dbReference>
<feature type="binding site" evidence="9">
    <location>
        <position position="177"/>
    </location>
    <ligand>
        <name>Zn(2+)</name>
        <dbReference type="ChEBI" id="CHEBI:29105"/>
        <note>catalytic</note>
    </ligand>
</feature>
<accession>A0A4S2CFN7</accession>
<evidence type="ECO:0000256" key="3">
    <source>
        <dbReference type="ARBA" id="ARBA00022723"/>
    </source>
</evidence>
<evidence type="ECO:0000313" key="12">
    <source>
        <dbReference type="EMBL" id="TGY27207.1"/>
    </source>
</evidence>
<evidence type="ECO:0000256" key="1">
    <source>
        <dbReference type="ARBA" id="ARBA00001362"/>
    </source>
</evidence>